<organism evidence="2 3">
    <name type="scientific">Atta cephalotes</name>
    <name type="common">Leafcutter ant</name>
    <dbReference type="NCBI Taxonomy" id="12957"/>
    <lineage>
        <taxon>Eukaryota</taxon>
        <taxon>Metazoa</taxon>
        <taxon>Ecdysozoa</taxon>
        <taxon>Arthropoda</taxon>
        <taxon>Hexapoda</taxon>
        <taxon>Insecta</taxon>
        <taxon>Pterygota</taxon>
        <taxon>Neoptera</taxon>
        <taxon>Endopterygota</taxon>
        <taxon>Hymenoptera</taxon>
        <taxon>Apocrita</taxon>
        <taxon>Aculeata</taxon>
        <taxon>Formicoidea</taxon>
        <taxon>Formicidae</taxon>
        <taxon>Myrmicinae</taxon>
        <taxon>Atta</taxon>
    </lineage>
</organism>
<evidence type="ECO:0000256" key="1">
    <source>
        <dbReference type="SAM" id="MobiDB-lite"/>
    </source>
</evidence>
<reference evidence="3" key="1">
    <citation type="journal article" date="2011" name="PLoS Genet.">
        <title>The genome sequence of the leaf-cutter ant Atta cephalotes reveals insights into its obligate symbiotic lifestyle.</title>
        <authorList>
            <person name="Suen G."/>
            <person name="Teiling C."/>
            <person name="Li L."/>
            <person name="Holt C."/>
            <person name="Abouheif E."/>
            <person name="Bornberg-Bauer E."/>
            <person name="Bouffard P."/>
            <person name="Caldera E.J."/>
            <person name="Cash E."/>
            <person name="Cavanaugh A."/>
            <person name="Denas O."/>
            <person name="Elhaik E."/>
            <person name="Fave M.J."/>
            <person name="Gadau J."/>
            <person name="Gibson J.D."/>
            <person name="Graur D."/>
            <person name="Grubbs K.J."/>
            <person name="Hagen D.E."/>
            <person name="Harkins T.T."/>
            <person name="Helmkampf M."/>
            <person name="Hu H."/>
            <person name="Johnson B.R."/>
            <person name="Kim J."/>
            <person name="Marsh S.E."/>
            <person name="Moeller J.A."/>
            <person name="Munoz-Torres M.C."/>
            <person name="Murphy M.C."/>
            <person name="Naughton M.C."/>
            <person name="Nigam S."/>
            <person name="Overson R."/>
            <person name="Rajakumar R."/>
            <person name="Reese J.T."/>
            <person name="Scott J.J."/>
            <person name="Smith C.R."/>
            <person name="Tao S."/>
            <person name="Tsutsui N.D."/>
            <person name="Viljakainen L."/>
            <person name="Wissler L."/>
            <person name="Yandell M.D."/>
            <person name="Zimmer F."/>
            <person name="Taylor J."/>
            <person name="Slater S.C."/>
            <person name="Clifton S.W."/>
            <person name="Warren W.C."/>
            <person name="Elsik C.G."/>
            <person name="Smith C.D."/>
            <person name="Weinstock G.M."/>
            <person name="Gerardo N.M."/>
            <person name="Currie C.R."/>
        </authorList>
    </citation>
    <scope>NUCLEOTIDE SEQUENCE [LARGE SCALE GENOMIC DNA]</scope>
</reference>
<gene>
    <name evidence="2" type="primary">105627168</name>
</gene>
<accession>A0A158P236</accession>
<keyword evidence="3" id="KW-1185">Reference proteome</keyword>
<name>A0A158P236_ATTCE</name>
<dbReference type="KEGG" id="acep:105627168"/>
<reference evidence="2" key="2">
    <citation type="submission" date="2016-04" db="UniProtKB">
        <authorList>
            <consortium name="EnsemblMetazoa"/>
        </authorList>
    </citation>
    <scope>IDENTIFICATION</scope>
</reference>
<dbReference type="OrthoDB" id="8190435at2759"/>
<sequence>MDCTLNLSNLYELLHNTLLITEEVKEILRKDCDEAAFVLKPWQMKTVVEKRINENICICKKNENEAEEIAAGISRAIVLAQELREKLKLNVASKKKVSLRKDTVENIYLSNSASTSDRKKISKNNITTQKTNIAKSPHCKRSSALQNKITSIVTKKSIGGIKRSNAIETMQSKASAKVAGKLQKGKNFILKNKLNIKKISSANKLQIGDDPDIPQNSRKSLSPEASAAELSDLIHKMTRQSTENISISSPGNIKNDCPLHGNDVHQSIQEQIVTIDVVEALQHFNVPNEIVKVLRTYYSFLKTETDSSNDINEDRFQKSVNTFLKEFEAMNITMQDHLLEEPHLLDKTAKSITVFSSILTKDLDSSQSNDMKIASTEAVGTSFKQYDIKNIAKPITKDPYNLSLTRGWMSNGIWNISCMEHFKNFSKVLNIRYCNKKQLLSLYEAIQKLQRTKYLNTLIEIVLRDMIPTVKSNIEPASAEYAQAYKTLFILYQGLNPEVPVLVKTDS</sequence>
<dbReference type="AlphaFoldDB" id="A0A158P236"/>
<dbReference type="eggNOG" id="ENOG502T0DD">
    <property type="taxonomic scope" value="Eukaryota"/>
</dbReference>
<dbReference type="EnsemblMetazoa" id="XM_012208454.1">
    <property type="protein sequence ID" value="XP_012063844.1"/>
    <property type="gene ID" value="LOC105627168"/>
</dbReference>
<feature type="region of interest" description="Disordered" evidence="1">
    <location>
        <begin position="205"/>
        <end position="225"/>
    </location>
</feature>
<dbReference type="EMBL" id="ADTU01006976">
    <property type="status" value="NOT_ANNOTATED_CDS"/>
    <property type="molecule type" value="Genomic_DNA"/>
</dbReference>
<dbReference type="InParanoid" id="A0A158P236"/>
<protein>
    <submittedName>
        <fullName evidence="2">Uncharacterized protein</fullName>
    </submittedName>
</protein>
<evidence type="ECO:0000313" key="3">
    <source>
        <dbReference type="Proteomes" id="UP000005205"/>
    </source>
</evidence>
<dbReference type="Proteomes" id="UP000005205">
    <property type="component" value="Unassembled WGS sequence"/>
</dbReference>
<proteinExistence type="predicted"/>
<evidence type="ECO:0000313" key="2">
    <source>
        <dbReference type="EnsemblMetazoa" id="XP_012063844.1"/>
    </source>
</evidence>